<dbReference type="InterPro" id="IPR035996">
    <property type="entry name" value="4pyrrol_Methylase_sf"/>
</dbReference>
<evidence type="ECO:0000256" key="1">
    <source>
        <dbReference type="ARBA" id="ARBA00022490"/>
    </source>
</evidence>
<gene>
    <name evidence="7" type="primary">rsmI</name>
    <name evidence="7" type="ORF">D0T12_13965</name>
</gene>
<comment type="caution">
    <text evidence="7">The sequence shown here is derived from an EMBL/GenBank/DDBJ whole genome shotgun (WGS) entry which is preliminary data.</text>
</comment>
<dbReference type="CDD" id="cd11648">
    <property type="entry name" value="RsmI"/>
    <property type="match status" value="1"/>
</dbReference>
<dbReference type="Proteomes" id="UP000262882">
    <property type="component" value="Unassembled WGS sequence"/>
</dbReference>
<dbReference type="OrthoDB" id="9809084at2"/>
<dbReference type="InterPro" id="IPR000878">
    <property type="entry name" value="4pyrrol_Mease"/>
</dbReference>
<dbReference type="Pfam" id="PF00590">
    <property type="entry name" value="TP_methylase"/>
    <property type="match status" value="1"/>
</dbReference>
<feature type="domain" description="Tetrapyrrole methylase" evidence="6">
    <location>
        <begin position="3"/>
        <end position="202"/>
    </location>
</feature>
<evidence type="ECO:0000259" key="6">
    <source>
        <dbReference type="Pfam" id="PF00590"/>
    </source>
</evidence>
<dbReference type="PANTHER" id="PTHR46111:SF1">
    <property type="entry name" value="RIBOSOMAL RNA SMALL SUBUNIT METHYLTRANSFERASE I"/>
    <property type="match status" value="1"/>
</dbReference>
<dbReference type="EMBL" id="QVNQ01000004">
    <property type="protein sequence ID" value="RFS84648.1"/>
    <property type="molecule type" value="Genomic_DNA"/>
</dbReference>
<dbReference type="PIRSF" id="PIRSF005917">
    <property type="entry name" value="MTase_YraL"/>
    <property type="match status" value="1"/>
</dbReference>
<dbReference type="SUPFAM" id="SSF53790">
    <property type="entry name" value="Tetrapyrrole methylase"/>
    <property type="match status" value="1"/>
</dbReference>
<dbReference type="AlphaFoldDB" id="A0A372GGZ1"/>
<dbReference type="InterPro" id="IPR014776">
    <property type="entry name" value="4pyrrole_Mease_sub2"/>
</dbReference>
<sequence length="273" mass="28774">MLAAAPIGRPEDASVRLREALAGTPVIAAEDTRRLRRLAGDLGVTLGGRVVSFYDQNEKARAAELLEDLLAGRDVLVITDAGMPGVSDPGYRIVRAAVAAEVPVSALPGPSAVTTALVVSGLPTDRFCFEGFPPRKPGERARWLAALADERRTLVFFESPRRLPATLTAMADAFGADRPAAVCRELTKTYEEIRRGTLGELAAWTDGGVLGEITLVVGGAPEPEGLTDPADLAAAVAAREDAGTPRKQAIAEVAKENGAPKRTVYDAVVRARN</sequence>
<dbReference type="GO" id="GO:0008168">
    <property type="term" value="F:methyltransferase activity"/>
    <property type="evidence" value="ECO:0007669"/>
    <property type="project" value="UniProtKB-KW"/>
</dbReference>
<dbReference type="EC" id="2.1.1.198" evidence="7"/>
<name>A0A372GGZ1_9ACTN</name>
<dbReference type="GO" id="GO:0006364">
    <property type="term" value="P:rRNA processing"/>
    <property type="evidence" value="ECO:0007669"/>
    <property type="project" value="UniProtKB-KW"/>
</dbReference>
<evidence type="ECO:0000256" key="2">
    <source>
        <dbReference type="ARBA" id="ARBA00022552"/>
    </source>
</evidence>
<proteinExistence type="predicted"/>
<dbReference type="PANTHER" id="PTHR46111">
    <property type="entry name" value="RIBOSOMAL RNA SMALL SUBUNIT METHYLTRANSFERASE I"/>
    <property type="match status" value="1"/>
</dbReference>
<keyword evidence="5" id="KW-0949">S-adenosyl-L-methionine</keyword>
<protein>
    <submittedName>
        <fullName evidence="7">16S rRNA (Cytidine(1402)-2'-O)-methyltransferase</fullName>
        <ecNumber evidence="7">2.1.1.198</ecNumber>
    </submittedName>
</protein>
<evidence type="ECO:0000256" key="4">
    <source>
        <dbReference type="ARBA" id="ARBA00022679"/>
    </source>
</evidence>
<evidence type="ECO:0000256" key="3">
    <source>
        <dbReference type="ARBA" id="ARBA00022603"/>
    </source>
</evidence>
<evidence type="ECO:0000313" key="8">
    <source>
        <dbReference type="Proteomes" id="UP000262882"/>
    </source>
</evidence>
<keyword evidence="8" id="KW-1185">Reference proteome</keyword>
<keyword evidence="2" id="KW-0698">rRNA processing</keyword>
<dbReference type="Gene3D" id="3.40.1010.10">
    <property type="entry name" value="Cobalt-precorrin-4 Transmethylase, Domain 1"/>
    <property type="match status" value="1"/>
</dbReference>
<keyword evidence="4 7" id="KW-0808">Transferase</keyword>
<dbReference type="GO" id="GO:0032259">
    <property type="term" value="P:methylation"/>
    <property type="evidence" value="ECO:0007669"/>
    <property type="project" value="UniProtKB-KW"/>
</dbReference>
<dbReference type="InterPro" id="IPR008189">
    <property type="entry name" value="rRNA_ssu_MeTfrase_I"/>
</dbReference>
<dbReference type="NCBIfam" id="TIGR00096">
    <property type="entry name" value="16S rRNA (cytidine(1402)-2'-O)-methyltransferase"/>
    <property type="match status" value="1"/>
</dbReference>
<dbReference type="Gene3D" id="3.30.950.10">
    <property type="entry name" value="Methyltransferase, Cobalt-precorrin-4 Transmethylase, Domain 2"/>
    <property type="match status" value="1"/>
</dbReference>
<dbReference type="InterPro" id="IPR014777">
    <property type="entry name" value="4pyrrole_Mease_sub1"/>
</dbReference>
<reference evidence="7 8" key="1">
    <citation type="submission" date="2018-08" db="EMBL/GenBank/DDBJ databases">
        <title>Actinomadura spongicola sp. nov., isolated from marine sponge Leucetta chagosensis.</title>
        <authorList>
            <person name="Li L."/>
            <person name="Lin H.W."/>
        </authorList>
    </citation>
    <scope>NUCLEOTIDE SEQUENCE [LARGE SCALE GENOMIC DNA]</scope>
    <source>
        <strain evidence="7 8">LHW52907</strain>
    </source>
</reference>
<keyword evidence="3 7" id="KW-0489">Methyltransferase</keyword>
<dbReference type="FunFam" id="3.30.950.10:FF:000002">
    <property type="entry name" value="Ribosomal RNA small subunit methyltransferase I"/>
    <property type="match status" value="1"/>
</dbReference>
<accession>A0A372GGZ1</accession>
<evidence type="ECO:0000313" key="7">
    <source>
        <dbReference type="EMBL" id="RFS84648.1"/>
    </source>
</evidence>
<evidence type="ECO:0000256" key="5">
    <source>
        <dbReference type="ARBA" id="ARBA00022691"/>
    </source>
</evidence>
<organism evidence="7 8">
    <name type="scientific">Actinomadura spongiicola</name>
    <dbReference type="NCBI Taxonomy" id="2303421"/>
    <lineage>
        <taxon>Bacteria</taxon>
        <taxon>Bacillati</taxon>
        <taxon>Actinomycetota</taxon>
        <taxon>Actinomycetes</taxon>
        <taxon>Streptosporangiales</taxon>
        <taxon>Thermomonosporaceae</taxon>
        <taxon>Actinomadura</taxon>
    </lineage>
</organism>
<keyword evidence="1" id="KW-0963">Cytoplasm</keyword>